<evidence type="ECO:0000256" key="1">
    <source>
        <dbReference type="ARBA" id="ARBA00001971"/>
    </source>
</evidence>
<comment type="cofactor">
    <cofactor evidence="1">
        <name>heme</name>
        <dbReference type="ChEBI" id="CHEBI:30413"/>
    </cofactor>
</comment>
<gene>
    <name evidence="3" type="ORF">NCTC11214_05394</name>
</gene>
<protein>
    <recommendedName>
        <fullName evidence="5">Cytochrome P450</fullName>
    </recommendedName>
</protein>
<dbReference type="PANTHER" id="PTHR46696">
    <property type="entry name" value="P450, PUTATIVE (EUROFUNG)-RELATED"/>
    <property type="match status" value="1"/>
</dbReference>
<dbReference type="KEGG" id="sof:NCTC11214_05394"/>
<dbReference type="GO" id="GO:0016705">
    <property type="term" value="F:oxidoreductase activity, acting on paired donors, with incorporation or reduction of molecular oxygen"/>
    <property type="evidence" value="ECO:0007669"/>
    <property type="project" value="InterPro"/>
</dbReference>
<dbReference type="PROSITE" id="PS00086">
    <property type="entry name" value="CYTOCHROME_P450"/>
    <property type="match status" value="1"/>
</dbReference>
<evidence type="ECO:0000256" key="2">
    <source>
        <dbReference type="ARBA" id="ARBA00010617"/>
    </source>
</evidence>
<dbReference type="SUPFAM" id="SSF48264">
    <property type="entry name" value="Cytochrome P450"/>
    <property type="match status" value="1"/>
</dbReference>
<name>A0A3S4HTW3_SEROD</name>
<organism evidence="3 4">
    <name type="scientific">Serratia odorifera</name>
    <dbReference type="NCBI Taxonomy" id="618"/>
    <lineage>
        <taxon>Bacteria</taxon>
        <taxon>Pseudomonadati</taxon>
        <taxon>Pseudomonadota</taxon>
        <taxon>Gammaproteobacteria</taxon>
        <taxon>Enterobacterales</taxon>
        <taxon>Yersiniaceae</taxon>
        <taxon>Serratia</taxon>
    </lineage>
</organism>
<dbReference type="CDD" id="cd11036">
    <property type="entry name" value="AknT-like"/>
    <property type="match status" value="1"/>
</dbReference>
<proteinExistence type="inferred from homology"/>
<comment type="similarity">
    <text evidence="2">Belongs to the cytochrome P450 family.</text>
</comment>
<dbReference type="Proteomes" id="UP000281391">
    <property type="component" value="Chromosome"/>
</dbReference>
<dbReference type="RefSeq" id="WP_004965366.1">
    <property type="nucleotide sequence ID" value="NZ_LR134117.1"/>
</dbReference>
<dbReference type="GO" id="GO:0020037">
    <property type="term" value="F:heme binding"/>
    <property type="evidence" value="ECO:0007669"/>
    <property type="project" value="InterPro"/>
</dbReference>
<dbReference type="AlphaFoldDB" id="A0A3S4HTW3"/>
<dbReference type="PANTHER" id="PTHR46696:SF1">
    <property type="entry name" value="CYTOCHROME P450 YJIB-RELATED"/>
    <property type="match status" value="1"/>
</dbReference>
<dbReference type="Gene3D" id="1.10.630.10">
    <property type="entry name" value="Cytochrome P450"/>
    <property type="match status" value="1"/>
</dbReference>
<evidence type="ECO:0000313" key="4">
    <source>
        <dbReference type="Proteomes" id="UP000281391"/>
    </source>
</evidence>
<evidence type="ECO:0000313" key="3">
    <source>
        <dbReference type="EMBL" id="VDZ65276.1"/>
    </source>
</evidence>
<dbReference type="EMBL" id="LR134117">
    <property type="protein sequence ID" value="VDZ65276.1"/>
    <property type="molecule type" value="Genomic_DNA"/>
</dbReference>
<dbReference type="GO" id="GO:0005506">
    <property type="term" value="F:iron ion binding"/>
    <property type="evidence" value="ECO:0007669"/>
    <property type="project" value="InterPro"/>
</dbReference>
<reference evidence="3 4" key="1">
    <citation type="submission" date="2018-12" db="EMBL/GenBank/DDBJ databases">
        <authorList>
            <consortium name="Pathogen Informatics"/>
        </authorList>
    </citation>
    <scope>NUCLEOTIDE SEQUENCE [LARGE SCALE GENOMIC DNA]</scope>
    <source>
        <strain evidence="3 4">NCTC11214</strain>
    </source>
</reference>
<dbReference type="GO" id="GO:0004497">
    <property type="term" value="F:monooxygenase activity"/>
    <property type="evidence" value="ECO:0007669"/>
    <property type="project" value="InterPro"/>
</dbReference>
<sequence length="324" mass="35091">MSHCPFHLTDAQRVQAALSHAELTVRPWQQPVPLPLIDTPAQSIFAAMVRMRDGEVHRGLKMAVSQVLADISAQQIEQLTRHVAQQLAPQMPDAEALTRFNYALPVCVLGLALGIEPPHWVALVDEVLDFVRCIAPGGTPAQMASGAVAAGRLYQRVSQGQGPLCVALLNRCRQYGSDRHSALANAVGLLFQACEGTAGLMGLALLAGAATVVNAETAIEQVLRDTPPIQNTRRFAGRDGAWLAGQWLAAGQSVRVPLYTPQASFAFGHGAHRCPGEGWATIIALNGLHHLAALEIDRRLLLHVRWRESQNARVAEFYTLEEQP</sequence>
<accession>A0A3S4HTW3</accession>
<dbReference type="InterPro" id="IPR017972">
    <property type="entry name" value="Cyt_P450_CS"/>
</dbReference>
<dbReference type="InterPro" id="IPR036396">
    <property type="entry name" value="Cyt_P450_sf"/>
</dbReference>
<evidence type="ECO:0008006" key="5">
    <source>
        <dbReference type="Google" id="ProtNLM"/>
    </source>
</evidence>